<gene>
    <name evidence="2" type="ORF">Asi02nite_69450</name>
</gene>
<name>A0ABQ4D1L4_9ACTN</name>
<feature type="transmembrane region" description="Helical" evidence="1">
    <location>
        <begin position="131"/>
        <end position="151"/>
    </location>
</feature>
<keyword evidence="1" id="KW-1133">Transmembrane helix</keyword>
<dbReference type="Proteomes" id="UP000604117">
    <property type="component" value="Unassembled WGS sequence"/>
</dbReference>
<proteinExistence type="predicted"/>
<keyword evidence="1" id="KW-0472">Membrane</keyword>
<dbReference type="EMBL" id="BONE01000090">
    <property type="protein sequence ID" value="GIF77427.1"/>
    <property type="molecule type" value="Genomic_DNA"/>
</dbReference>
<evidence type="ECO:0000313" key="3">
    <source>
        <dbReference type="Proteomes" id="UP000604117"/>
    </source>
</evidence>
<feature type="transmembrane region" description="Helical" evidence="1">
    <location>
        <begin position="12"/>
        <end position="33"/>
    </location>
</feature>
<comment type="caution">
    <text evidence="2">The sequence shown here is derived from an EMBL/GenBank/DDBJ whole genome shotgun (WGS) entry which is preliminary data.</text>
</comment>
<accession>A0ABQ4D1L4</accession>
<protein>
    <recommendedName>
        <fullName evidence="4">DUF2269 domain-containing protein</fullName>
    </recommendedName>
</protein>
<sequence>MPRPLRRAALIVHIVAAGAWIGIDVVVATLVLAGRFGGTDQIRALAYQALATFIIWPMLTASLICLVSGLILGLGTRWGLIRYWWVAVKLVLNVVLCALIAFLLRPGMADVAAYGRALTVGDGDPSTVSALFFPPAVSLTALTIATGLAVVKPWGRIRKGGGRRGRGQTRQA</sequence>
<organism evidence="2 3">
    <name type="scientific">Asanoa siamensis</name>
    <dbReference type="NCBI Taxonomy" id="926357"/>
    <lineage>
        <taxon>Bacteria</taxon>
        <taxon>Bacillati</taxon>
        <taxon>Actinomycetota</taxon>
        <taxon>Actinomycetes</taxon>
        <taxon>Micromonosporales</taxon>
        <taxon>Micromonosporaceae</taxon>
        <taxon>Asanoa</taxon>
    </lineage>
</organism>
<evidence type="ECO:0008006" key="4">
    <source>
        <dbReference type="Google" id="ProtNLM"/>
    </source>
</evidence>
<feature type="transmembrane region" description="Helical" evidence="1">
    <location>
        <begin position="45"/>
        <end position="71"/>
    </location>
</feature>
<evidence type="ECO:0000256" key="1">
    <source>
        <dbReference type="SAM" id="Phobius"/>
    </source>
</evidence>
<feature type="transmembrane region" description="Helical" evidence="1">
    <location>
        <begin position="83"/>
        <end position="104"/>
    </location>
</feature>
<evidence type="ECO:0000313" key="2">
    <source>
        <dbReference type="EMBL" id="GIF77427.1"/>
    </source>
</evidence>
<keyword evidence="1" id="KW-0812">Transmembrane</keyword>
<reference evidence="2 3" key="1">
    <citation type="submission" date="2021-01" db="EMBL/GenBank/DDBJ databases">
        <title>Whole genome shotgun sequence of Asanoa siamensis NBRC 107932.</title>
        <authorList>
            <person name="Komaki H."/>
            <person name="Tamura T."/>
        </authorList>
    </citation>
    <scope>NUCLEOTIDE SEQUENCE [LARGE SCALE GENOMIC DNA]</scope>
    <source>
        <strain evidence="2 3">NBRC 107932</strain>
    </source>
</reference>
<keyword evidence="3" id="KW-1185">Reference proteome</keyword>